<reference evidence="15 16" key="1">
    <citation type="journal article" date="2012" name="Proc. Natl. Acad. Sci. U.S.A.">
        <title>Comparative genomics of Ceriporiopsis subvermispora and Phanerochaete chrysosporium provide insight into selective ligninolysis.</title>
        <authorList>
            <person name="Fernandez-Fueyo E."/>
            <person name="Ruiz-Duenas F.J."/>
            <person name="Ferreira P."/>
            <person name="Floudas D."/>
            <person name="Hibbett D.S."/>
            <person name="Canessa P."/>
            <person name="Larrondo L.F."/>
            <person name="James T.Y."/>
            <person name="Seelenfreund D."/>
            <person name="Lobos S."/>
            <person name="Polanco R."/>
            <person name="Tello M."/>
            <person name="Honda Y."/>
            <person name="Watanabe T."/>
            <person name="Watanabe T."/>
            <person name="Ryu J.S."/>
            <person name="Kubicek C.P."/>
            <person name="Schmoll M."/>
            <person name="Gaskell J."/>
            <person name="Hammel K.E."/>
            <person name="St John F.J."/>
            <person name="Vanden Wymelenberg A."/>
            <person name="Sabat G."/>
            <person name="Splinter BonDurant S."/>
            <person name="Syed K."/>
            <person name="Yadav J.S."/>
            <person name="Doddapaneni H."/>
            <person name="Subramanian V."/>
            <person name="Lavin J.L."/>
            <person name="Oguiza J.A."/>
            <person name="Perez G."/>
            <person name="Pisabarro A.G."/>
            <person name="Ramirez L."/>
            <person name="Santoyo F."/>
            <person name="Master E."/>
            <person name="Coutinho P.M."/>
            <person name="Henrissat B."/>
            <person name="Lombard V."/>
            <person name="Magnuson J.K."/>
            <person name="Kuees U."/>
            <person name="Hori C."/>
            <person name="Igarashi K."/>
            <person name="Samejima M."/>
            <person name="Held B.W."/>
            <person name="Barry K.W."/>
            <person name="LaButti K.M."/>
            <person name="Lapidus A."/>
            <person name="Lindquist E.A."/>
            <person name="Lucas S.M."/>
            <person name="Riley R."/>
            <person name="Salamov A.A."/>
            <person name="Hoffmeister D."/>
            <person name="Schwenk D."/>
            <person name="Hadar Y."/>
            <person name="Yarden O."/>
            <person name="de Vries R.P."/>
            <person name="Wiebenga A."/>
            <person name="Stenlid J."/>
            <person name="Eastwood D."/>
            <person name="Grigoriev I.V."/>
            <person name="Berka R.M."/>
            <person name="Blanchette R.A."/>
            <person name="Kersten P."/>
            <person name="Martinez A.T."/>
            <person name="Vicuna R."/>
            <person name="Cullen D."/>
        </authorList>
    </citation>
    <scope>NUCLEOTIDE SEQUENCE [LARGE SCALE GENOMIC DNA]</scope>
    <source>
        <strain evidence="15 16">B</strain>
    </source>
</reference>
<accession>M2R0I2</accession>
<dbReference type="InterPro" id="IPR019049">
    <property type="entry name" value="Nucleoporin_prot_Ndc1/Nup"/>
</dbReference>
<evidence type="ECO:0000313" key="16">
    <source>
        <dbReference type="Proteomes" id="UP000016930"/>
    </source>
</evidence>
<evidence type="ECO:0000256" key="4">
    <source>
        <dbReference type="ARBA" id="ARBA00022448"/>
    </source>
</evidence>
<dbReference type="EMBL" id="KB445811">
    <property type="protein sequence ID" value="EMD32361.1"/>
    <property type="molecule type" value="Genomic_DNA"/>
</dbReference>
<keyword evidence="11 14" id="KW-0472">Membrane</keyword>
<dbReference type="PANTHER" id="PTHR13269:SF6">
    <property type="entry name" value="NUCLEOPORIN NDC1"/>
    <property type="match status" value="1"/>
</dbReference>
<dbReference type="GO" id="GO:0015031">
    <property type="term" value="P:protein transport"/>
    <property type="evidence" value="ECO:0007669"/>
    <property type="project" value="UniProtKB-KW"/>
</dbReference>
<dbReference type="GO" id="GO:0030674">
    <property type="term" value="F:protein-macromolecule adaptor activity"/>
    <property type="evidence" value="ECO:0007669"/>
    <property type="project" value="TreeGrafter"/>
</dbReference>
<feature type="region of interest" description="Disordered" evidence="13">
    <location>
        <begin position="417"/>
        <end position="437"/>
    </location>
</feature>
<evidence type="ECO:0008006" key="17">
    <source>
        <dbReference type="Google" id="ProtNLM"/>
    </source>
</evidence>
<dbReference type="PANTHER" id="PTHR13269">
    <property type="entry name" value="NUCLEOPORIN NDC1"/>
    <property type="match status" value="1"/>
</dbReference>
<sequence length="695" mass="76516">MPDTPAALAKSTSATPVRAIRTPLSTRVALSLPPASQTYEPHVKAALRHRLLYHIFAPSFLVSWLLVTIWSVWMQGGLSGLGLGGFLSAPLSPWTLSFAAVFWCLGVVPVVVVRKNYLTVTPTASLSPSTVFQSTLTKTSTPPALLAYLCSSTLVTFMYIFMTYVYGSSSSEDRHLSFFVKSKKHPYYLNGRVLYLISSQMVISAAYFFRNALLDRFVVHWTELSTTTNPVQARTVRLAQLLTMLVTVGIFSGLCVAGHTLLFGLARSIALPVVFRIPIVSRFLRPFMAHFLRGRFTLTLLARHWSLITRTFYLGITTLAGWEFAESAFDEAVSVSHHTGAPTHILVSGTTTADAYYKHFAYSELRELACDESPSGSARRTELFADQKYNPSLWATLAREALLILGRDYQLLLRKGQPEIPAPAPPPPPAQAKPPLPAQPIQIIRGPVLKASPSSPLRNALDTIASDGALPAAVSSTAEAAHLPELFRSVLHTDTAAQTAVATLRKKEEDVKGLVQRTHNRWRDALAAFAEDGLPKGVLEAVTEVRGWWSRERVHKRVEASLPNRQLDVLVVDVLSAFVCASLAEDQYGVVQRDIPKILEALLSFLQAVEDYQAEVNAMYTPPSQEEFANLSPKEIVQKDILAMEVARASETLSEASDALKDGVVHIVRTFGDKLTAFKFPPRTARKLQGFVDYS</sequence>
<dbReference type="OrthoDB" id="67850at2759"/>
<evidence type="ECO:0000256" key="3">
    <source>
        <dbReference type="ARBA" id="ARBA00005760"/>
    </source>
</evidence>
<keyword evidence="16" id="KW-1185">Reference proteome</keyword>
<dbReference type="HOGENOM" id="CLU_026454_0_0_1"/>
<feature type="transmembrane region" description="Helical" evidence="14">
    <location>
        <begin position="187"/>
        <end position="209"/>
    </location>
</feature>
<evidence type="ECO:0000256" key="7">
    <source>
        <dbReference type="ARBA" id="ARBA00022927"/>
    </source>
</evidence>
<dbReference type="AlphaFoldDB" id="M2R0I2"/>
<evidence type="ECO:0000256" key="5">
    <source>
        <dbReference type="ARBA" id="ARBA00022692"/>
    </source>
</evidence>
<name>M2R0I2_CERS8</name>
<keyword evidence="9" id="KW-0811">Translocation</keyword>
<feature type="transmembrane region" description="Helical" evidence="14">
    <location>
        <begin position="241"/>
        <end position="266"/>
    </location>
</feature>
<keyword evidence="7" id="KW-0653">Protein transport</keyword>
<feature type="compositionally biased region" description="Pro residues" evidence="13">
    <location>
        <begin position="420"/>
        <end position="437"/>
    </location>
</feature>
<dbReference type="GO" id="GO:0070762">
    <property type="term" value="C:nuclear pore transmembrane ring"/>
    <property type="evidence" value="ECO:0007669"/>
    <property type="project" value="TreeGrafter"/>
</dbReference>
<dbReference type="Pfam" id="PF09531">
    <property type="entry name" value="Ndc1_Nup"/>
    <property type="match status" value="1"/>
</dbReference>
<evidence type="ECO:0000256" key="8">
    <source>
        <dbReference type="ARBA" id="ARBA00022989"/>
    </source>
</evidence>
<dbReference type="Proteomes" id="UP000016930">
    <property type="component" value="Unassembled WGS sequence"/>
</dbReference>
<feature type="transmembrane region" description="Helical" evidence="14">
    <location>
        <begin position="145"/>
        <end position="167"/>
    </location>
</feature>
<evidence type="ECO:0000256" key="6">
    <source>
        <dbReference type="ARBA" id="ARBA00022816"/>
    </source>
</evidence>
<keyword evidence="5 14" id="KW-0812">Transmembrane</keyword>
<evidence type="ECO:0000256" key="11">
    <source>
        <dbReference type="ARBA" id="ARBA00023136"/>
    </source>
</evidence>
<keyword evidence="6" id="KW-0509">mRNA transport</keyword>
<evidence type="ECO:0000256" key="2">
    <source>
        <dbReference type="ARBA" id="ARBA00004567"/>
    </source>
</evidence>
<evidence type="ECO:0000256" key="14">
    <source>
        <dbReference type="SAM" id="Phobius"/>
    </source>
</evidence>
<gene>
    <name evidence="15" type="ORF">CERSUDRAFT_118729</name>
</gene>
<keyword evidence="12" id="KW-0539">Nucleus</keyword>
<dbReference type="STRING" id="914234.M2R0I2"/>
<evidence type="ECO:0000256" key="13">
    <source>
        <dbReference type="SAM" id="MobiDB-lite"/>
    </source>
</evidence>
<dbReference type="GO" id="GO:0070631">
    <property type="term" value="P:spindle pole body localization"/>
    <property type="evidence" value="ECO:0007669"/>
    <property type="project" value="TreeGrafter"/>
</dbReference>
<dbReference type="GO" id="GO:0005816">
    <property type="term" value="C:spindle pole body"/>
    <property type="evidence" value="ECO:0007669"/>
    <property type="project" value="TreeGrafter"/>
</dbReference>
<dbReference type="GO" id="GO:0051028">
    <property type="term" value="P:mRNA transport"/>
    <property type="evidence" value="ECO:0007669"/>
    <property type="project" value="UniProtKB-KW"/>
</dbReference>
<dbReference type="GO" id="GO:0006999">
    <property type="term" value="P:nuclear pore organization"/>
    <property type="evidence" value="ECO:0007669"/>
    <property type="project" value="TreeGrafter"/>
</dbReference>
<evidence type="ECO:0000256" key="9">
    <source>
        <dbReference type="ARBA" id="ARBA00023010"/>
    </source>
</evidence>
<proteinExistence type="inferred from homology"/>
<feature type="transmembrane region" description="Helical" evidence="14">
    <location>
        <begin position="93"/>
        <end position="113"/>
    </location>
</feature>
<organism evidence="15 16">
    <name type="scientific">Ceriporiopsis subvermispora (strain B)</name>
    <name type="common">White-rot fungus</name>
    <name type="synonym">Gelatoporia subvermispora</name>
    <dbReference type="NCBI Taxonomy" id="914234"/>
    <lineage>
        <taxon>Eukaryota</taxon>
        <taxon>Fungi</taxon>
        <taxon>Dikarya</taxon>
        <taxon>Basidiomycota</taxon>
        <taxon>Agaricomycotina</taxon>
        <taxon>Agaricomycetes</taxon>
        <taxon>Polyporales</taxon>
        <taxon>Gelatoporiaceae</taxon>
        <taxon>Gelatoporia</taxon>
    </lineage>
</organism>
<evidence type="ECO:0000256" key="10">
    <source>
        <dbReference type="ARBA" id="ARBA00023132"/>
    </source>
</evidence>
<evidence type="ECO:0000313" key="15">
    <source>
        <dbReference type="EMBL" id="EMD32361.1"/>
    </source>
</evidence>
<keyword evidence="4" id="KW-0813">Transport</keyword>
<evidence type="ECO:0000256" key="12">
    <source>
        <dbReference type="ARBA" id="ARBA00023242"/>
    </source>
</evidence>
<protein>
    <recommendedName>
        <fullName evidence="17">Nucleoporin NDC1</fullName>
    </recommendedName>
</protein>
<comment type="subcellular location">
    <subcellularLocation>
        <location evidence="1">Nucleus membrane</location>
        <topology evidence="1">Multi-pass membrane protein</topology>
    </subcellularLocation>
    <subcellularLocation>
        <location evidence="2">Nucleus</location>
        <location evidence="2">Nuclear pore complex</location>
    </subcellularLocation>
</comment>
<keyword evidence="10" id="KW-0906">Nuclear pore complex</keyword>
<keyword evidence="8 14" id="KW-1133">Transmembrane helix</keyword>
<feature type="transmembrane region" description="Helical" evidence="14">
    <location>
        <begin position="51"/>
        <end position="73"/>
    </location>
</feature>
<comment type="similarity">
    <text evidence="3">Belongs to the NDC1 family.</text>
</comment>
<evidence type="ECO:0000256" key="1">
    <source>
        <dbReference type="ARBA" id="ARBA00004232"/>
    </source>
</evidence>
<dbReference type="GO" id="GO:0031965">
    <property type="term" value="C:nuclear membrane"/>
    <property type="evidence" value="ECO:0007669"/>
    <property type="project" value="UniProtKB-SubCell"/>
</dbReference>